<evidence type="ECO:0000313" key="4">
    <source>
        <dbReference type="Proteomes" id="UP001497623"/>
    </source>
</evidence>
<feature type="compositionally biased region" description="Low complexity" evidence="2">
    <location>
        <begin position="161"/>
        <end position="187"/>
    </location>
</feature>
<feature type="region of interest" description="Disordered" evidence="2">
    <location>
        <begin position="148"/>
        <end position="192"/>
    </location>
</feature>
<dbReference type="AlphaFoldDB" id="A0AAV2SEZ6"/>
<proteinExistence type="predicted"/>
<feature type="non-terminal residue" evidence="3">
    <location>
        <position position="1"/>
    </location>
</feature>
<sequence length="204" mass="21863">GVPVTSSSHSSSSPELNGTLAVAGPSAVYVNSTTVTATGASPVIPGPLESLAAPPPPSYEMVLELKRKEDQLNREIEEEEEQERTTTADRIRNLLRGRSWHRRTEQECNEEGIARSSSRSSSGYITSPLEPSAGGVFTISREDIVPAGQRYHPDDVPAPGSPSTLSSHSDYSSSFISSPSNSSRLFSPVAPNTDCQELVRQPIL</sequence>
<feature type="region of interest" description="Disordered" evidence="2">
    <location>
        <begin position="109"/>
        <end position="136"/>
    </location>
</feature>
<gene>
    <name evidence="3" type="ORF">MNOR_LOCUS34870</name>
</gene>
<dbReference type="Proteomes" id="UP001497623">
    <property type="component" value="Unassembled WGS sequence"/>
</dbReference>
<feature type="region of interest" description="Disordered" evidence="2">
    <location>
        <begin position="37"/>
        <end position="57"/>
    </location>
</feature>
<feature type="non-terminal residue" evidence="3">
    <location>
        <position position="204"/>
    </location>
</feature>
<organism evidence="3 4">
    <name type="scientific">Meganyctiphanes norvegica</name>
    <name type="common">Northern krill</name>
    <name type="synonym">Thysanopoda norvegica</name>
    <dbReference type="NCBI Taxonomy" id="48144"/>
    <lineage>
        <taxon>Eukaryota</taxon>
        <taxon>Metazoa</taxon>
        <taxon>Ecdysozoa</taxon>
        <taxon>Arthropoda</taxon>
        <taxon>Crustacea</taxon>
        <taxon>Multicrustacea</taxon>
        <taxon>Malacostraca</taxon>
        <taxon>Eumalacostraca</taxon>
        <taxon>Eucarida</taxon>
        <taxon>Euphausiacea</taxon>
        <taxon>Euphausiidae</taxon>
        <taxon>Meganyctiphanes</taxon>
    </lineage>
</organism>
<name>A0AAV2SEZ6_MEGNR</name>
<keyword evidence="4" id="KW-1185">Reference proteome</keyword>
<evidence type="ECO:0000256" key="1">
    <source>
        <dbReference type="SAM" id="Coils"/>
    </source>
</evidence>
<keyword evidence="1" id="KW-0175">Coiled coil</keyword>
<protein>
    <submittedName>
        <fullName evidence="3">Uncharacterized protein</fullName>
    </submittedName>
</protein>
<evidence type="ECO:0000256" key="2">
    <source>
        <dbReference type="SAM" id="MobiDB-lite"/>
    </source>
</evidence>
<accession>A0AAV2SEZ6</accession>
<evidence type="ECO:0000313" key="3">
    <source>
        <dbReference type="EMBL" id="CAL4177149.1"/>
    </source>
</evidence>
<feature type="coiled-coil region" evidence="1">
    <location>
        <begin position="62"/>
        <end position="89"/>
    </location>
</feature>
<dbReference type="EMBL" id="CAXKWB010055467">
    <property type="protein sequence ID" value="CAL4177149.1"/>
    <property type="molecule type" value="Genomic_DNA"/>
</dbReference>
<reference evidence="3 4" key="1">
    <citation type="submission" date="2024-05" db="EMBL/GenBank/DDBJ databases">
        <authorList>
            <person name="Wallberg A."/>
        </authorList>
    </citation>
    <scope>NUCLEOTIDE SEQUENCE [LARGE SCALE GENOMIC DNA]</scope>
</reference>
<comment type="caution">
    <text evidence="3">The sequence shown here is derived from an EMBL/GenBank/DDBJ whole genome shotgun (WGS) entry which is preliminary data.</text>
</comment>